<feature type="domain" description="PARP catalytic" evidence="1">
    <location>
        <begin position="106"/>
        <end position="177"/>
    </location>
</feature>
<evidence type="ECO:0000259" key="1">
    <source>
        <dbReference type="Pfam" id="PF00644"/>
    </source>
</evidence>
<name>A0A9N8HSL8_9STRA</name>
<gene>
    <name evidence="2" type="ORF">SEMRO_1460_G274620.1</name>
</gene>
<dbReference type="EMBL" id="CAICTM010001458">
    <property type="protein sequence ID" value="CAB9523827.1"/>
    <property type="molecule type" value="Genomic_DNA"/>
</dbReference>
<reference evidence="2" key="1">
    <citation type="submission" date="2020-06" db="EMBL/GenBank/DDBJ databases">
        <authorList>
            <consortium name="Plant Systems Biology data submission"/>
        </authorList>
    </citation>
    <scope>NUCLEOTIDE SEQUENCE</scope>
    <source>
        <strain evidence="2">D6</strain>
    </source>
</reference>
<dbReference type="GO" id="GO:0003950">
    <property type="term" value="F:NAD+ poly-ADP-ribosyltransferase activity"/>
    <property type="evidence" value="ECO:0007669"/>
    <property type="project" value="InterPro"/>
</dbReference>
<dbReference type="AlphaFoldDB" id="A0A9N8HSL8"/>
<keyword evidence="3" id="KW-1185">Reference proteome</keyword>
<evidence type="ECO:0000313" key="2">
    <source>
        <dbReference type="EMBL" id="CAB9523827.1"/>
    </source>
</evidence>
<evidence type="ECO:0000313" key="3">
    <source>
        <dbReference type="Proteomes" id="UP001153069"/>
    </source>
</evidence>
<organism evidence="2 3">
    <name type="scientific">Seminavis robusta</name>
    <dbReference type="NCBI Taxonomy" id="568900"/>
    <lineage>
        <taxon>Eukaryota</taxon>
        <taxon>Sar</taxon>
        <taxon>Stramenopiles</taxon>
        <taxon>Ochrophyta</taxon>
        <taxon>Bacillariophyta</taxon>
        <taxon>Bacillariophyceae</taxon>
        <taxon>Bacillariophycidae</taxon>
        <taxon>Naviculales</taxon>
        <taxon>Naviculaceae</taxon>
        <taxon>Seminavis</taxon>
    </lineage>
</organism>
<comment type="caution">
    <text evidence="2">The sequence shown here is derived from an EMBL/GenBank/DDBJ whole genome shotgun (WGS) entry which is preliminary data.</text>
</comment>
<dbReference type="Proteomes" id="UP001153069">
    <property type="component" value="Unassembled WGS sequence"/>
</dbReference>
<protein>
    <recommendedName>
        <fullName evidence="1">PARP catalytic domain-containing protein</fullName>
    </recommendedName>
</protein>
<sequence length="345" mass="38945">MSVPECEMTPLAFPPRKLVQMAGLSDYRTCWMESSLDAFLDSSTDEMLRQFTLACQSQSFAERCAFLGYPEVIFHPNHYWKRNAMRRGSGFHKFSSALDEAKKGNQKQRLGLVFHGTPTDNIASILQDGLDENRRMGQHYGPGEYFARLPGHAEHYTRGGLEIMVFVVILPPVKTPEEEEEEDGKKRRKCPSDYVVIENNNHHIAIGTLQFQSAKAVVSRPSLSRGYHKRRCAGLNKQIEQTEPGRKRERCCKGTIIQELLIDSPVVAATLYKKWRDPMGLEEAMNRRQRTLSAAAEPNPEQLEHLRCPPGILHTPPNSQPQPIATYITSAGQRAFRVSSSHGIA</sequence>
<proteinExistence type="predicted"/>
<dbReference type="Gene3D" id="3.90.228.10">
    <property type="match status" value="1"/>
</dbReference>
<dbReference type="InterPro" id="IPR012317">
    <property type="entry name" value="Poly(ADP-ribose)pol_cat_dom"/>
</dbReference>
<dbReference type="Pfam" id="PF00644">
    <property type="entry name" value="PARP"/>
    <property type="match status" value="1"/>
</dbReference>
<dbReference type="SUPFAM" id="SSF56399">
    <property type="entry name" value="ADP-ribosylation"/>
    <property type="match status" value="1"/>
</dbReference>
<accession>A0A9N8HSL8</accession>